<dbReference type="RefSeq" id="WP_016891952.1">
    <property type="nucleotide sequence ID" value="NZ_CSWP01000005.1"/>
</dbReference>
<gene>
    <name evidence="6" type="primary">birA</name>
    <name evidence="6" type="ORF">ERS075579_02631</name>
</gene>
<evidence type="ECO:0000256" key="4">
    <source>
        <dbReference type="ARBA" id="ARBA00023267"/>
    </source>
</evidence>
<dbReference type="InterPro" id="IPR008988">
    <property type="entry name" value="Transcriptional_repressor_C"/>
</dbReference>
<dbReference type="EC" id="6.3.4.15" evidence="5"/>
<keyword evidence="4" id="KW-0092">Biotin</keyword>
<dbReference type="CDD" id="cd16442">
    <property type="entry name" value="BPL"/>
    <property type="match status" value="1"/>
</dbReference>
<dbReference type="NCBIfam" id="TIGR00121">
    <property type="entry name" value="birA_ligase"/>
    <property type="match status" value="1"/>
</dbReference>
<evidence type="ECO:0000256" key="5">
    <source>
        <dbReference type="ARBA" id="ARBA00024227"/>
    </source>
</evidence>
<reference evidence="6 7" key="1">
    <citation type="submission" date="2015-03" db="EMBL/GenBank/DDBJ databases">
        <authorList>
            <person name="Murphy D."/>
        </authorList>
    </citation>
    <scope>NUCLEOTIDE SEQUENCE [LARGE SCALE GENOMIC DNA]</scope>
    <source>
        <strain evidence="6 7">PAP088</strain>
    </source>
</reference>
<dbReference type="InterPro" id="IPR004143">
    <property type="entry name" value="BPL_LPL_catalytic"/>
</dbReference>
<dbReference type="InterPro" id="IPR003142">
    <property type="entry name" value="BPL_C"/>
</dbReference>
<evidence type="ECO:0000313" key="7">
    <source>
        <dbReference type="Proteomes" id="UP000045782"/>
    </source>
</evidence>
<evidence type="ECO:0000313" key="6">
    <source>
        <dbReference type="EMBL" id="CPV55001.1"/>
    </source>
</evidence>
<dbReference type="PANTHER" id="PTHR12835">
    <property type="entry name" value="BIOTIN PROTEIN LIGASE"/>
    <property type="match status" value="1"/>
</dbReference>
<dbReference type="InterPro" id="IPR045864">
    <property type="entry name" value="aa-tRNA-synth_II/BPL/LPL"/>
</dbReference>
<evidence type="ECO:0000256" key="1">
    <source>
        <dbReference type="ARBA" id="ARBA00022598"/>
    </source>
</evidence>
<dbReference type="InterPro" id="IPR004408">
    <property type="entry name" value="Biotin_CoA_COase_ligase"/>
</dbReference>
<dbReference type="Gene3D" id="2.30.30.100">
    <property type="match status" value="1"/>
</dbReference>
<dbReference type="GO" id="GO:0004077">
    <property type="term" value="F:biotin--[biotin carboxyl-carrier protein] ligase activity"/>
    <property type="evidence" value="ECO:0007669"/>
    <property type="project" value="UniProtKB-EC"/>
</dbReference>
<dbReference type="Proteomes" id="UP000045782">
    <property type="component" value="Unassembled WGS sequence"/>
</dbReference>
<keyword evidence="1 6" id="KW-0436">Ligase</keyword>
<dbReference type="PROSITE" id="PS51733">
    <property type="entry name" value="BPL_LPL_CATALYTIC"/>
    <property type="match status" value="1"/>
</dbReference>
<protein>
    <recommendedName>
        <fullName evidence="5">biotin--[biotin carboxyl-carrier protein] ligase</fullName>
        <ecNumber evidence="5">6.3.4.15</ecNumber>
    </recommendedName>
</protein>
<name>A0A0U0ZNW1_9MYCO</name>
<accession>A0A0U0ZNW1</accession>
<dbReference type="SUPFAM" id="SSF50037">
    <property type="entry name" value="C-terminal domain of transcriptional repressors"/>
    <property type="match status" value="1"/>
</dbReference>
<proteinExistence type="predicted"/>
<organism evidence="6 7">
    <name type="scientific">Mycobacteroides abscessus</name>
    <dbReference type="NCBI Taxonomy" id="36809"/>
    <lineage>
        <taxon>Bacteria</taxon>
        <taxon>Bacillati</taxon>
        <taxon>Actinomycetota</taxon>
        <taxon>Actinomycetes</taxon>
        <taxon>Mycobacteriales</taxon>
        <taxon>Mycobacteriaceae</taxon>
        <taxon>Mycobacteroides</taxon>
    </lineage>
</organism>
<dbReference type="Pfam" id="PF02237">
    <property type="entry name" value="BPL_C"/>
    <property type="match status" value="1"/>
</dbReference>
<dbReference type="AlphaFoldDB" id="A0A0U0ZNW1"/>
<dbReference type="Pfam" id="PF03099">
    <property type="entry name" value="BPL_LplA_LipB"/>
    <property type="match status" value="1"/>
</dbReference>
<dbReference type="GO" id="GO:0005524">
    <property type="term" value="F:ATP binding"/>
    <property type="evidence" value="ECO:0007669"/>
    <property type="project" value="UniProtKB-KW"/>
</dbReference>
<dbReference type="GO" id="GO:0005737">
    <property type="term" value="C:cytoplasm"/>
    <property type="evidence" value="ECO:0007669"/>
    <property type="project" value="TreeGrafter"/>
</dbReference>
<keyword evidence="3" id="KW-0067">ATP-binding</keyword>
<dbReference type="PANTHER" id="PTHR12835:SF5">
    <property type="entry name" value="BIOTIN--PROTEIN LIGASE"/>
    <property type="match status" value="1"/>
</dbReference>
<dbReference type="SUPFAM" id="SSF55681">
    <property type="entry name" value="Class II aaRS and biotin synthetases"/>
    <property type="match status" value="1"/>
</dbReference>
<evidence type="ECO:0000256" key="3">
    <source>
        <dbReference type="ARBA" id="ARBA00022840"/>
    </source>
</evidence>
<dbReference type="Gene3D" id="3.30.930.10">
    <property type="entry name" value="Bira Bifunctional Protein, Domain 2"/>
    <property type="match status" value="1"/>
</dbReference>
<sequence length="264" mass="27916">MTSDRLTLTDSPGGHWRRIDVVEETGSTNADLVTRAAAGEDIDGVVLLAEHQSAGRGRHGRSWGAPAHTQLSMSVGIGVGDVPPDRWGLVPLLAGVAIVDAVAEVSGIQAGLKWPNDVLVDGRKLCGILAEVATPHQAIVLGLGLNATIAQHELPDPNATSLTILGWADPDRDELARAVLRELGGRIEHWRAARGVDERLLEDYRERSVTLGSRVRAELPGERELVGVAVGLGNDGQLRIEAADGTVTVVTAGDITHLRPLGDQ</sequence>
<evidence type="ECO:0000256" key="2">
    <source>
        <dbReference type="ARBA" id="ARBA00022741"/>
    </source>
</evidence>
<keyword evidence="2" id="KW-0547">Nucleotide-binding</keyword>
<dbReference type="EMBL" id="CSWP01000005">
    <property type="protein sequence ID" value="CPV55001.1"/>
    <property type="molecule type" value="Genomic_DNA"/>
</dbReference>